<dbReference type="InterPro" id="IPR036390">
    <property type="entry name" value="WH_DNA-bd_sf"/>
</dbReference>
<dbReference type="EMBL" id="CP013355">
    <property type="protein sequence ID" value="AMC10896.1"/>
    <property type="molecule type" value="Genomic_DNA"/>
</dbReference>
<protein>
    <submittedName>
        <fullName evidence="6">Transcriptional regulator</fullName>
    </submittedName>
</protein>
<dbReference type="RefSeq" id="WP_068207542.1">
    <property type="nucleotide sequence ID" value="NZ_CP013355.1"/>
</dbReference>
<dbReference type="Proteomes" id="UP000059672">
    <property type="component" value="Chromosome"/>
</dbReference>
<dbReference type="InterPro" id="IPR036388">
    <property type="entry name" value="WH-like_DNA-bd_sf"/>
</dbReference>
<dbReference type="Gene3D" id="1.10.10.10">
    <property type="entry name" value="Winged helix-like DNA-binding domain superfamily/Winged helix DNA-binding domain"/>
    <property type="match status" value="1"/>
</dbReference>
<dbReference type="SUPFAM" id="SSF51206">
    <property type="entry name" value="cAMP-binding domain-like"/>
    <property type="match status" value="1"/>
</dbReference>
<dbReference type="InterPro" id="IPR014710">
    <property type="entry name" value="RmlC-like_jellyroll"/>
</dbReference>
<gene>
    <name evidence="6" type="ORF">Lupro_06395</name>
</gene>
<dbReference type="Pfam" id="PF13545">
    <property type="entry name" value="HTH_Crp_2"/>
    <property type="match status" value="1"/>
</dbReference>
<dbReference type="GO" id="GO:0005829">
    <property type="term" value="C:cytosol"/>
    <property type="evidence" value="ECO:0007669"/>
    <property type="project" value="TreeGrafter"/>
</dbReference>
<dbReference type="AlphaFoldDB" id="A0A0X8G6D6"/>
<dbReference type="PANTHER" id="PTHR24567">
    <property type="entry name" value="CRP FAMILY TRANSCRIPTIONAL REGULATORY PROTEIN"/>
    <property type="match status" value="1"/>
</dbReference>
<feature type="domain" description="Cyclic nucleotide-binding" evidence="4">
    <location>
        <begin position="13"/>
        <end position="87"/>
    </location>
</feature>
<evidence type="ECO:0000313" key="7">
    <source>
        <dbReference type="Proteomes" id="UP000059672"/>
    </source>
</evidence>
<dbReference type="SMART" id="SM00100">
    <property type="entry name" value="cNMP"/>
    <property type="match status" value="1"/>
</dbReference>
<dbReference type="GO" id="GO:0003677">
    <property type="term" value="F:DNA binding"/>
    <property type="evidence" value="ECO:0007669"/>
    <property type="project" value="UniProtKB-KW"/>
</dbReference>
<feature type="domain" description="HTH crp-type" evidence="5">
    <location>
        <begin position="148"/>
        <end position="222"/>
    </location>
</feature>
<dbReference type="PROSITE" id="PS51063">
    <property type="entry name" value="HTH_CRP_2"/>
    <property type="match status" value="1"/>
</dbReference>
<reference evidence="7" key="1">
    <citation type="submission" date="2015-12" db="EMBL/GenBank/DDBJ databases">
        <title>Complete genome sequence of Lutibacter profundus strain LP1.</title>
        <authorList>
            <person name="Wissuwa J."/>
            <person name="Le Moine Bauer S."/>
            <person name="Stokke R."/>
            <person name="Dahle H."/>
            <person name="Steen I.H."/>
        </authorList>
    </citation>
    <scope>NUCLEOTIDE SEQUENCE [LARGE SCALE GENOMIC DNA]</scope>
    <source>
        <strain evidence="7">LP1</strain>
    </source>
</reference>
<organism evidence="6 7">
    <name type="scientific">Lutibacter profundi</name>
    <dbReference type="NCBI Taxonomy" id="1622118"/>
    <lineage>
        <taxon>Bacteria</taxon>
        <taxon>Pseudomonadati</taxon>
        <taxon>Bacteroidota</taxon>
        <taxon>Flavobacteriia</taxon>
        <taxon>Flavobacteriales</taxon>
        <taxon>Flavobacteriaceae</taxon>
        <taxon>Lutibacter</taxon>
    </lineage>
</organism>
<evidence type="ECO:0000256" key="3">
    <source>
        <dbReference type="ARBA" id="ARBA00023163"/>
    </source>
</evidence>
<dbReference type="InterPro" id="IPR050397">
    <property type="entry name" value="Env_Response_Regulators"/>
</dbReference>
<dbReference type="Pfam" id="PF00027">
    <property type="entry name" value="cNMP_binding"/>
    <property type="match status" value="1"/>
</dbReference>
<dbReference type="OrthoDB" id="9788438at2"/>
<evidence type="ECO:0000259" key="4">
    <source>
        <dbReference type="PROSITE" id="PS50042"/>
    </source>
</evidence>
<dbReference type="InterPro" id="IPR000595">
    <property type="entry name" value="cNMP-bd_dom"/>
</dbReference>
<dbReference type="Gene3D" id="2.60.120.10">
    <property type="entry name" value="Jelly Rolls"/>
    <property type="match status" value="1"/>
</dbReference>
<dbReference type="CDD" id="cd00038">
    <property type="entry name" value="CAP_ED"/>
    <property type="match status" value="1"/>
</dbReference>
<keyword evidence="3" id="KW-0804">Transcription</keyword>
<evidence type="ECO:0000259" key="5">
    <source>
        <dbReference type="PROSITE" id="PS51063"/>
    </source>
</evidence>
<name>A0A0X8G6D6_9FLAO</name>
<dbReference type="PANTHER" id="PTHR24567:SF74">
    <property type="entry name" value="HTH-TYPE TRANSCRIPTIONAL REGULATOR ARCR"/>
    <property type="match status" value="1"/>
</dbReference>
<proteinExistence type="predicted"/>
<dbReference type="STRING" id="1622118.Lupro_06395"/>
<dbReference type="SMART" id="SM00419">
    <property type="entry name" value="HTH_CRP"/>
    <property type="match status" value="1"/>
</dbReference>
<accession>A0A0X8G6D6</accession>
<dbReference type="GO" id="GO:0003700">
    <property type="term" value="F:DNA-binding transcription factor activity"/>
    <property type="evidence" value="ECO:0007669"/>
    <property type="project" value="TreeGrafter"/>
</dbReference>
<evidence type="ECO:0000313" key="6">
    <source>
        <dbReference type="EMBL" id="AMC10896.1"/>
    </source>
</evidence>
<evidence type="ECO:0000256" key="1">
    <source>
        <dbReference type="ARBA" id="ARBA00023015"/>
    </source>
</evidence>
<dbReference type="SUPFAM" id="SSF46785">
    <property type="entry name" value="Winged helix' DNA-binding domain"/>
    <property type="match status" value="1"/>
</dbReference>
<dbReference type="InterPro" id="IPR018490">
    <property type="entry name" value="cNMP-bd_dom_sf"/>
</dbReference>
<keyword evidence="2" id="KW-0238">DNA-binding</keyword>
<dbReference type="PROSITE" id="PS50042">
    <property type="entry name" value="CNMP_BINDING_3"/>
    <property type="match status" value="1"/>
</dbReference>
<keyword evidence="7" id="KW-1185">Reference proteome</keyword>
<dbReference type="KEGG" id="lut:Lupro_06395"/>
<reference evidence="6 7" key="2">
    <citation type="journal article" date="2016" name="Int. J. Syst. Evol. Microbiol.">
        <title>Lutibacter profundi sp. nov., isolated from a deep-sea hydrothermal system on the Arctic Mid-Ocean Ridge and emended description of the genus Lutibacter.</title>
        <authorList>
            <person name="Le Moine Bauer S."/>
            <person name="Roalkvam I."/>
            <person name="Steen I.H."/>
            <person name="Dahle H."/>
        </authorList>
    </citation>
    <scope>NUCLEOTIDE SEQUENCE [LARGE SCALE GENOMIC DNA]</scope>
    <source>
        <strain evidence="6 7">LP1</strain>
    </source>
</reference>
<evidence type="ECO:0000256" key="2">
    <source>
        <dbReference type="ARBA" id="ARBA00023125"/>
    </source>
</evidence>
<keyword evidence="1" id="KW-0805">Transcription regulation</keyword>
<dbReference type="InterPro" id="IPR012318">
    <property type="entry name" value="HTH_CRP"/>
</dbReference>
<sequence length="225" mass="26458">MDNKIWYLEEVNLFKIICPHYYADYKESHEFDSYSKKEFIYFTDEPSTKVYLIDKGKVKIAYYTDEGNEVVKAILSKGEIFGEKTILGETKHNEFAQSIEKNTSICSISVGELENLMLENRNLSLKLYKFIGLRMKRLERRLEIILFKDVRKRTIEFIQELKDEYGKELLNGEILIKHPYSQKEIATLIGTSRPSLNIILNNLKEEGYLSFNGKEIILKKFKSVR</sequence>